<dbReference type="InterPro" id="IPR040442">
    <property type="entry name" value="Pyrv_kinase-like_dom_sf"/>
</dbReference>
<dbReference type="Proteomes" id="UP000476030">
    <property type="component" value="Unassembled WGS sequence"/>
</dbReference>
<accession>A0A6L8W3J4</accession>
<evidence type="ECO:0000256" key="2">
    <source>
        <dbReference type="ARBA" id="ARBA00022723"/>
    </source>
</evidence>
<dbReference type="AlphaFoldDB" id="A0A6L8W3J4"/>
<dbReference type="Gene3D" id="3.20.20.60">
    <property type="entry name" value="Phosphoenolpyruvate-binding domains"/>
    <property type="match status" value="1"/>
</dbReference>
<name>A0A6L8W3J4_9PROT</name>
<proteinExistence type="inferred from homology"/>
<evidence type="ECO:0000256" key="3">
    <source>
        <dbReference type="ARBA" id="ARBA00023239"/>
    </source>
</evidence>
<protein>
    <recommendedName>
        <fullName evidence="4">HpcH/HpaI aldolase/citrate lyase domain-containing protein</fullName>
    </recommendedName>
</protein>
<dbReference type="SUPFAM" id="SSF51621">
    <property type="entry name" value="Phosphoenolpyruvate/pyruvate domain"/>
    <property type="match status" value="1"/>
</dbReference>
<keyword evidence="6" id="KW-1185">Reference proteome</keyword>
<organism evidence="5 6">
    <name type="scientific">Sneathiella litorea</name>
    <dbReference type="NCBI Taxonomy" id="2606216"/>
    <lineage>
        <taxon>Bacteria</taxon>
        <taxon>Pseudomonadati</taxon>
        <taxon>Pseudomonadota</taxon>
        <taxon>Alphaproteobacteria</taxon>
        <taxon>Sneathiellales</taxon>
        <taxon>Sneathiellaceae</taxon>
        <taxon>Sneathiella</taxon>
    </lineage>
</organism>
<keyword evidence="3" id="KW-0456">Lyase</keyword>
<dbReference type="PANTHER" id="PTHR30502">
    <property type="entry name" value="2-KETO-3-DEOXY-L-RHAMNONATE ALDOLASE"/>
    <property type="match status" value="1"/>
</dbReference>
<evidence type="ECO:0000313" key="5">
    <source>
        <dbReference type="EMBL" id="MZR29578.1"/>
    </source>
</evidence>
<dbReference type="InterPro" id="IPR050251">
    <property type="entry name" value="HpcH-HpaI_aldolase"/>
</dbReference>
<dbReference type="InterPro" id="IPR015813">
    <property type="entry name" value="Pyrv/PenolPyrv_kinase-like_dom"/>
</dbReference>
<dbReference type="RefSeq" id="WP_161314037.1">
    <property type="nucleotide sequence ID" value="NZ_WTUW01000001.1"/>
</dbReference>
<dbReference type="GO" id="GO:0016832">
    <property type="term" value="F:aldehyde-lyase activity"/>
    <property type="evidence" value="ECO:0007669"/>
    <property type="project" value="TreeGrafter"/>
</dbReference>
<reference evidence="5 6" key="1">
    <citation type="submission" date="2019-12" db="EMBL/GenBank/DDBJ databases">
        <title>Snethiella sp. nov. sp. isolated from sea sand.</title>
        <authorList>
            <person name="Kim J."/>
            <person name="Jeong S.E."/>
            <person name="Jung H.S."/>
            <person name="Jeon C.O."/>
        </authorList>
    </citation>
    <scope>NUCLEOTIDE SEQUENCE [LARGE SCALE GENOMIC DNA]</scope>
    <source>
        <strain evidence="5 6">DP05</strain>
    </source>
</reference>
<evidence type="ECO:0000313" key="6">
    <source>
        <dbReference type="Proteomes" id="UP000476030"/>
    </source>
</evidence>
<comment type="caution">
    <text evidence="5">The sequence shown here is derived from an EMBL/GenBank/DDBJ whole genome shotgun (WGS) entry which is preliminary data.</text>
</comment>
<dbReference type="GO" id="GO:0005737">
    <property type="term" value="C:cytoplasm"/>
    <property type="evidence" value="ECO:0007669"/>
    <property type="project" value="TreeGrafter"/>
</dbReference>
<dbReference type="InterPro" id="IPR005000">
    <property type="entry name" value="Aldolase/citrate-lyase_domain"/>
</dbReference>
<feature type="domain" description="HpcH/HpaI aldolase/citrate lyase" evidence="4">
    <location>
        <begin position="19"/>
        <end position="211"/>
    </location>
</feature>
<comment type="similarity">
    <text evidence="1">Belongs to the HpcH/HpaI aldolase family.</text>
</comment>
<dbReference type="PANTHER" id="PTHR30502:SF0">
    <property type="entry name" value="PHOSPHOENOLPYRUVATE CARBOXYLASE FAMILY PROTEIN"/>
    <property type="match status" value="1"/>
</dbReference>
<evidence type="ECO:0000256" key="1">
    <source>
        <dbReference type="ARBA" id="ARBA00005568"/>
    </source>
</evidence>
<dbReference type="Pfam" id="PF03328">
    <property type="entry name" value="HpcH_HpaI"/>
    <property type="match status" value="1"/>
</dbReference>
<gene>
    <name evidence="5" type="ORF">GQE98_02915</name>
</gene>
<sequence>MYRPNKLKEKLKAGEKAAACWLFSNSSDMAEIVAGAGFDALMIDHEHGSGSLETAIDQHRAARSVSDVTVLMRVPWNDTVLIKRALDTGMEGIMIPSVNTAEEAKAAVAACRYPPTGIRSAGFGAARAGGYGRASQEYRDNLDKDLMIICQIETKEAVGNIESIAAVDGVDMLFIGPNDLSGSINKLAEFDDPEVKALFEEARDRIIASPAFLGCISKGPEQTNDLFAQGFDFLLCAGDTGLVSSAAGNLLKSLKK</sequence>
<keyword evidence="2" id="KW-0479">Metal-binding</keyword>
<evidence type="ECO:0000259" key="4">
    <source>
        <dbReference type="Pfam" id="PF03328"/>
    </source>
</evidence>
<dbReference type="GO" id="GO:0046872">
    <property type="term" value="F:metal ion binding"/>
    <property type="evidence" value="ECO:0007669"/>
    <property type="project" value="UniProtKB-KW"/>
</dbReference>
<dbReference type="EMBL" id="WTUW01000001">
    <property type="protein sequence ID" value="MZR29578.1"/>
    <property type="molecule type" value="Genomic_DNA"/>
</dbReference>